<feature type="domain" description="Carbohydrate kinase FGGY N-terminal" evidence="5">
    <location>
        <begin position="5"/>
        <end position="241"/>
    </location>
</feature>
<dbReference type="Pfam" id="PF00370">
    <property type="entry name" value="FGGY_N"/>
    <property type="match status" value="1"/>
</dbReference>
<dbReference type="InterPro" id="IPR018485">
    <property type="entry name" value="FGGY_C"/>
</dbReference>
<evidence type="ECO:0000313" key="7">
    <source>
        <dbReference type="EMBL" id="AEV30136.1"/>
    </source>
</evidence>
<sequence>MTGQILVYDIGTTSVKTILFGTDGRETESISIPYKTSYRQQCVEQDPEDFWKAAIIGTQNLSEISKSMVLGIGISGHMNGALCIGKQGQSIRPELIHSDTRSTEECNLLRKIQPKIYQINGNRVDEHLSLPKIYWIYRHEKETYERTAFFVNAKDYVRTQLTGIVGETDFSDASLSCCLDMHTREWDSDLLTSLGLDPNRFPTLKKSTELGGYLTKEASALLGLQQGIPVAMGAGDAACATRGAGIKDTDRAYACIGSSAWISTLGTQILADKEMRLQHFFDLDGLHINVCGTVQCTGIAFDWILKTLGLERQKVERHLSNARPGSEGILFAPYLLGDRSPFWDSKARGSFVGLSLSQSPLDIAQSVYEGVSFALKNVLDVYAELGFTYESLTVTGGVARSLSYVQMLANVLGKTLKTQQHPTQGSGFGAAIAAMVAVGFYHDLDEAIDQMIVKENCITPESLKASQYDELYPIFRKLYKSEKPINDALYRIWNKDGDR</sequence>
<dbReference type="eggNOG" id="COG1070">
    <property type="taxonomic scope" value="Bacteria"/>
</dbReference>
<keyword evidence="8" id="KW-1185">Reference proteome</keyword>
<dbReference type="GO" id="GO:0005975">
    <property type="term" value="P:carbohydrate metabolic process"/>
    <property type="evidence" value="ECO:0007669"/>
    <property type="project" value="InterPro"/>
</dbReference>
<dbReference type="InterPro" id="IPR018483">
    <property type="entry name" value="Carb_kinase_FGGY_CS"/>
</dbReference>
<evidence type="ECO:0000256" key="2">
    <source>
        <dbReference type="ARBA" id="ARBA00022679"/>
    </source>
</evidence>
<accession>G8QSV4</accession>
<dbReference type="GO" id="GO:0016773">
    <property type="term" value="F:phosphotransferase activity, alcohol group as acceptor"/>
    <property type="evidence" value="ECO:0007669"/>
    <property type="project" value="InterPro"/>
</dbReference>
<dbReference type="Gene3D" id="3.30.420.40">
    <property type="match status" value="2"/>
</dbReference>
<dbReference type="Proteomes" id="UP000005632">
    <property type="component" value="Chromosome"/>
</dbReference>
<dbReference type="CDD" id="cd07805">
    <property type="entry name" value="ASKHA_NBD_FGGY_CvXK-like"/>
    <property type="match status" value="1"/>
</dbReference>
<dbReference type="EMBL" id="CP003155">
    <property type="protein sequence ID" value="AEV30136.1"/>
    <property type="molecule type" value="Genomic_DNA"/>
</dbReference>
<dbReference type="PANTHER" id="PTHR43095:SF5">
    <property type="entry name" value="XYLULOSE KINASE"/>
    <property type="match status" value="1"/>
</dbReference>
<dbReference type="KEGG" id="sgp:SpiGrapes_2362"/>
<dbReference type="RefSeq" id="WP_014270977.1">
    <property type="nucleotide sequence ID" value="NC_016633.1"/>
</dbReference>
<dbReference type="OrthoDB" id="9805576at2"/>
<evidence type="ECO:0000256" key="1">
    <source>
        <dbReference type="ARBA" id="ARBA00009156"/>
    </source>
</evidence>
<evidence type="ECO:0000259" key="6">
    <source>
        <dbReference type="Pfam" id="PF02782"/>
    </source>
</evidence>
<name>G8QSV4_SPHPG</name>
<dbReference type="Pfam" id="PF02782">
    <property type="entry name" value="FGGY_C"/>
    <property type="match status" value="1"/>
</dbReference>
<keyword evidence="2 4" id="KW-0808">Transferase</keyword>
<evidence type="ECO:0000256" key="3">
    <source>
        <dbReference type="ARBA" id="ARBA00022777"/>
    </source>
</evidence>
<dbReference type="PROSITE" id="PS00445">
    <property type="entry name" value="FGGY_KINASES_2"/>
    <property type="match status" value="1"/>
</dbReference>
<dbReference type="InterPro" id="IPR050406">
    <property type="entry name" value="FGGY_Carb_Kinase"/>
</dbReference>
<evidence type="ECO:0000313" key="8">
    <source>
        <dbReference type="Proteomes" id="UP000005632"/>
    </source>
</evidence>
<dbReference type="PANTHER" id="PTHR43095">
    <property type="entry name" value="SUGAR KINASE"/>
    <property type="match status" value="1"/>
</dbReference>
<keyword evidence="3 4" id="KW-0418">Kinase</keyword>
<dbReference type="AlphaFoldDB" id="G8QSV4"/>
<reference evidence="7 8" key="1">
    <citation type="submission" date="2011-11" db="EMBL/GenBank/DDBJ databases">
        <title>Complete sequence of Spirochaeta sp. grapes.</title>
        <authorList>
            <consortium name="US DOE Joint Genome Institute"/>
            <person name="Lucas S."/>
            <person name="Han J."/>
            <person name="Lapidus A."/>
            <person name="Cheng J.-F."/>
            <person name="Goodwin L."/>
            <person name="Pitluck S."/>
            <person name="Peters L."/>
            <person name="Ovchinnikova G."/>
            <person name="Munk A.C."/>
            <person name="Detter J.C."/>
            <person name="Han C."/>
            <person name="Tapia R."/>
            <person name="Land M."/>
            <person name="Hauser L."/>
            <person name="Kyrpides N."/>
            <person name="Ivanova N."/>
            <person name="Pagani I."/>
            <person name="Ritalahtilisa K."/>
            <person name="Loeffler F."/>
            <person name="Woyke T."/>
        </authorList>
    </citation>
    <scope>NUCLEOTIDE SEQUENCE [LARGE SCALE GENOMIC DNA]</scope>
    <source>
        <strain evidence="8">ATCC BAA-1885 / DSM 22778 / Grapes</strain>
    </source>
</reference>
<comment type="similarity">
    <text evidence="1 4">Belongs to the FGGY kinase family.</text>
</comment>
<dbReference type="InterPro" id="IPR043129">
    <property type="entry name" value="ATPase_NBD"/>
</dbReference>
<protein>
    <submittedName>
        <fullName evidence="7">Pentulose/hexulose kinase</fullName>
    </submittedName>
</protein>
<evidence type="ECO:0000256" key="4">
    <source>
        <dbReference type="RuleBase" id="RU003733"/>
    </source>
</evidence>
<evidence type="ECO:0000259" key="5">
    <source>
        <dbReference type="Pfam" id="PF00370"/>
    </source>
</evidence>
<dbReference type="SUPFAM" id="SSF53067">
    <property type="entry name" value="Actin-like ATPase domain"/>
    <property type="match status" value="2"/>
</dbReference>
<dbReference type="InterPro" id="IPR000577">
    <property type="entry name" value="Carb_kinase_FGGY"/>
</dbReference>
<dbReference type="STRING" id="158190.SpiGrapes_2362"/>
<dbReference type="InterPro" id="IPR018484">
    <property type="entry name" value="FGGY_N"/>
</dbReference>
<dbReference type="PIRSF" id="PIRSF000538">
    <property type="entry name" value="GlpK"/>
    <property type="match status" value="1"/>
</dbReference>
<gene>
    <name evidence="7" type="ordered locus">SpiGrapes_2362</name>
</gene>
<organism evidence="7 8">
    <name type="scientific">Sphaerochaeta pleomorpha (strain ATCC BAA-1885 / DSM 22778 / Grapes)</name>
    <dbReference type="NCBI Taxonomy" id="158190"/>
    <lineage>
        <taxon>Bacteria</taxon>
        <taxon>Pseudomonadati</taxon>
        <taxon>Spirochaetota</taxon>
        <taxon>Spirochaetia</taxon>
        <taxon>Spirochaetales</taxon>
        <taxon>Sphaerochaetaceae</taxon>
        <taxon>Sphaerochaeta</taxon>
    </lineage>
</organism>
<feature type="domain" description="Carbohydrate kinase FGGY C-terminal" evidence="6">
    <location>
        <begin position="253"/>
        <end position="437"/>
    </location>
</feature>
<dbReference type="HOGENOM" id="CLU_009281_3_3_12"/>
<proteinExistence type="inferred from homology"/>
<dbReference type="GO" id="GO:0016301">
    <property type="term" value="F:kinase activity"/>
    <property type="evidence" value="ECO:0007669"/>
    <property type="project" value="UniProtKB-KW"/>
</dbReference>